<keyword evidence="2" id="KW-1133">Transmembrane helix</keyword>
<dbReference type="GO" id="GO:0008080">
    <property type="term" value="F:N-acetyltransferase activity"/>
    <property type="evidence" value="ECO:0007669"/>
    <property type="project" value="InterPro"/>
</dbReference>
<dbReference type="EMBL" id="JANIIK010000035">
    <property type="protein sequence ID" value="KAJ3613813.1"/>
    <property type="molecule type" value="Genomic_DNA"/>
</dbReference>
<dbReference type="AlphaFoldDB" id="A0A9Q0IXS2"/>
<protein>
    <recommendedName>
        <fullName evidence="3">N-acetyltransferase domain-containing protein</fullName>
    </recommendedName>
</protein>
<evidence type="ECO:0000256" key="1">
    <source>
        <dbReference type="ARBA" id="ARBA00022679"/>
    </source>
</evidence>
<reference evidence="4" key="1">
    <citation type="submission" date="2022-07" db="EMBL/GenBank/DDBJ databases">
        <title>Chromosome-level genome of Muraenolepis orangiensis.</title>
        <authorList>
            <person name="Kim J."/>
        </authorList>
    </citation>
    <scope>NUCLEOTIDE SEQUENCE</scope>
    <source>
        <strain evidence="4">KU_S4_2022</strain>
        <tissue evidence="4">Muscle</tissue>
    </source>
</reference>
<dbReference type="CDD" id="cd04301">
    <property type="entry name" value="NAT_SF"/>
    <property type="match status" value="1"/>
</dbReference>
<comment type="caution">
    <text evidence="4">The sequence shown here is derived from an EMBL/GenBank/DDBJ whole genome shotgun (WGS) entry which is preliminary data.</text>
</comment>
<feature type="transmembrane region" description="Helical" evidence="2">
    <location>
        <begin position="61"/>
        <end position="79"/>
    </location>
</feature>
<keyword evidence="2" id="KW-0472">Membrane</keyword>
<sequence>MDRVRIREYRAEDYNAVRQLYTAGFVEKLDTLYVHVLTRPWVLCALLASLPATFWLSGGSVRLSVAVAGLFLLGLRLAVRNLLDRGIRLGLGDDLRDIGASYMTPGRVACLWVAEDGDDPRGQVVGTVGVLPCETQPGAWELKRISVRLEFRGRGVAKALCGTALAFAARNGVRDLVLYTSMLQADAQRLYLRLGFTKREEFLWPSIPAWLVGFTVYKYGYGVHAAP</sequence>
<dbReference type="Gene3D" id="3.40.630.30">
    <property type="match status" value="1"/>
</dbReference>
<dbReference type="Pfam" id="PF00583">
    <property type="entry name" value="Acetyltransf_1"/>
    <property type="match status" value="1"/>
</dbReference>
<dbReference type="PANTHER" id="PTHR13947:SF60">
    <property type="entry name" value="N-ACETYLTRANSFERASE DOMAIN-CONTAINING PROTEIN"/>
    <property type="match status" value="1"/>
</dbReference>
<dbReference type="InterPro" id="IPR050769">
    <property type="entry name" value="NAT_camello-type"/>
</dbReference>
<accession>A0A9Q0IXS2</accession>
<dbReference type="SUPFAM" id="SSF55729">
    <property type="entry name" value="Acyl-CoA N-acyltransferases (Nat)"/>
    <property type="match status" value="1"/>
</dbReference>
<evidence type="ECO:0000259" key="3">
    <source>
        <dbReference type="PROSITE" id="PS51186"/>
    </source>
</evidence>
<feature type="transmembrane region" description="Helical" evidence="2">
    <location>
        <begin position="36"/>
        <end position="55"/>
    </location>
</feature>
<name>A0A9Q0IXS2_9TELE</name>
<dbReference type="InterPro" id="IPR000182">
    <property type="entry name" value="GNAT_dom"/>
</dbReference>
<keyword evidence="2" id="KW-0812">Transmembrane</keyword>
<keyword evidence="1" id="KW-0808">Transferase</keyword>
<dbReference type="PROSITE" id="PS51186">
    <property type="entry name" value="GNAT"/>
    <property type="match status" value="1"/>
</dbReference>
<feature type="domain" description="N-acetyltransferase" evidence="3">
    <location>
        <begin position="4"/>
        <end position="217"/>
    </location>
</feature>
<evidence type="ECO:0000313" key="4">
    <source>
        <dbReference type="EMBL" id="KAJ3613813.1"/>
    </source>
</evidence>
<dbReference type="PANTHER" id="PTHR13947">
    <property type="entry name" value="GNAT FAMILY N-ACETYLTRANSFERASE"/>
    <property type="match status" value="1"/>
</dbReference>
<dbReference type="InterPro" id="IPR016181">
    <property type="entry name" value="Acyl_CoA_acyltransferase"/>
</dbReference>
<evidence type="ECO:0000313" key="5">
    <source>
        <dbReference type="Proteomes" id="UP001148018"/>
    </source>
</evidence>
<dbReference type="OrthoDB" id="41532at2759"/>
<dbReference type="Proteomes" id="UP001148018">
    <property type="component" value="Unassembled WGS sequence"/>
</dbReference>
<keyword evidence="5" id="KW-1185">Reference proteome</keyword>
<gene>
    <name evidence="4" type="ORF">NHX12_020059</name>
</gene>
<evidence type="ECO:0000256" key="2">
    <source>
        <dbReference type="SAM" id="Phobius"/>
    </source>
</evidence>
<organism evidence="4 5">
    <name type="scientific">Muraenolepis orangiensis</name>
    <name type="common">Patagonian moray cod</name>
    <dbReference type="NCBI Taxonomy" id="630683"/>
    <lineage>
        <taxon>Eukaryota</taxon>
        <taxon>Metazoa</taxon>
        <taxon>Chordata</taxon>
        <taxon>Craniata</taxon>
        <taxon>Vertebrata</taxon>
        <taxon>Euteleostomi</taxon>
        <taxon>Actinopterygii</taxon>
        <taxon>Neopterygii</taxon>
        <taxon>Teleostei</taxon>
        <taxon>Neoteleostei</taxon>
        <taxon>Acanthomorphata</taxon>
        <taxon>Zeiogadaria</taxon>
        <taxon>Gadariae</taxon>
        <taxon>Gadiformes</taxon>
        <taxon>Muraenolepidoidei</taxon>
        <taxon>Muraenolepididae</taxon>
        <taxon>Muraenolepis</taxon>
    </lineage>
</organism>
<proteinExistence type="predicted"/>